<name>I7MGJ5_TETTS</name>
<evidence type="ECO:0000313" key="3">
    <source>
        <dbReference type="Proteomes" id="UP000009168"/>
    </source>
</evidence>
<dbReference type="Proteomes" id="UP000009168">
    <property type="component" value="Unassembled WGS sequence"/>
</dbReference>
<feature type="compositionally biased region" description="Polar residues" evidence="1">
    <location>
        <begin position="497"/>
        <end position="512"/>
    </location>
</feature>
<proteinExistence type="predicted"/>
<keyword evidence="3" id="KW-1185">Reference proteome</keyword>
<dbReference type="GeneID" id="7828835"/>
<protein>
    <submittedName>
        <fullName evidence="2">Uncharacterized protein</fullName>
    </submittedName>
</protein>
<reference evidence="3" key="1">
    <citation type="journal article" date="2006" name="PLoS Biol.">
        <title>Macronuclear genome sequence of the ciliate Tetrahymena thermophila, a model eukaryote.</title>
        <authorList>
            <person name="Eisen J.A."/>
            <person name="Coyne R.S."/>
            <person name="Wu M."/>
            <person name="Wu D."/>
            <person name="Thiagarajan M."/>
            <person name="Wortman J.R."/>
            <person name="Badger J.H."/>
            <person name="Ren Q."/>
            <person name="Amedeo P."/>
            <person name="Jones K.M."/>
            <person name="Tallon L.J."/>
            <person name="Delcher A.L."/>
            <person name="Salzberg S.L."/>
            <person name="Silva J.C."/>
            <person name="Haas B.J."/>
            <person name="Majoros W.H."/>
            <person name="Farzad M."/>
            <person name="Carlton J.M."/>
            <person name="Smith R.K. Jr."/>
            <person name="Garg J."/>
            <person name="Pearlman R.E."/>
            <person name="Karrer K.M."/>
            <person name="Sun L."/>
            <person name="Manning G."/>
            <person name="Elde N.C."/>
            <person name="Turkewitz A.P."/>
            <person name="Asai D.J."/>
            <person name="Wilkes D.E."/>
            <person name="Wang Y."/>
            <person name="Cai H."/>
            <person name="Collins K."/>
            <person name="Stewart B.A."/>
            <person name="Lee S.R."/>
            <person name="Wilamowska K."/>
            <person name="Weinberg Z."/>
            <person name="Ruzzo W.L."/>
            <person name="Wloga D."/>
            <person name="Gaertig J."/>
            <person name="Frankel J."/>
            <person name="Tsao C.-C."/>
            <person name="Gorovsky M.A."/>
            <person name="Keeling P.J."/>
            <person name="Waller R.F."/>
            <person name="Patron N.J."/>
            <person name="Cherry J.M."/>
            <person name="Stover N.A."/>
            <person name="Krieger C.J."/>
            <person name="del Toro C."/>
            <person name="Ryder H.F."/>
            <person name="Williamson S.C."/>
            <person name="Barbeau R.A."/>
            <person name="Hamilton E.P."/>
            <person name="Orias E."/>
        </authorList>
    </citation>
    <scope>NUCLEOTIDE SEQUENCE [LARGE SCALE GENOMIC DNA]</scope>
    <source>
        <strain evidence="3">SB210</strain>
    </source>
</reference>
<feature type="region of interest" description="Disordered" evidence="1">
    <location>
        <begin position="494"/>
        <end position="521"/>
    </location>
</feature>
<accession>I7MGJ5</accession>
<dbReference type="RefSeq" id="XP_001021744.2">
    <property type="nucleotide sequence ID" value="XM_001021744.2"/>
</dbReference>
<evidence type="ECO:0000256" key="1">
    <source>
        <dbReference type="SAM" id="MobiDB-lite"/>
    </source>
</evidence>
<organism evidence="2 3">
    <name type="scientific">Tetrahymena thermophila (strain SB210)</name>
    <dbReference type="NCBI Taxonomy" id="312017"/>
    <lineage>
        <taxon>Eukaryota</taxon>
        <taxon>Sar</taxon>
        <taxon>Alveolata</taxon>
        <taxon>Ciliophora</taxon>
        <taxon>Intramacronucleata</taxon>
        <taxon>Oligohymenophorea</taxon>
        <taxon>Hymenostomatida</taxon>
        <taxon>Tetrahymenina</taxon>
        <taxon>Tetrahymenidae</taxon>
        <taxon>Tetrahymena</taxon>
    </lineage>
</organism>
<dbReference type="InParanoid" id="I7MGJ5"/>
<dbReference type="KEGG" id="tet:TTHERM_00152120"/>
<gene>
    <name evidence="2" type="ORF">TTHERM_00152120</name>
</gene>
<dbReference type="EMBL" id="GG662603">
    <property type="protein sequence ID" value="EAS01498.2"/>
    <property type="molecule type" value="Genomic_DNA"/>
</dbReference>
<evidence type="ECO:0000313" key="2">
    <source>
        <dbReference type="EMBL" id="EAS01498.2"/>
    </source>
</evidence>
<dbReference type="AlphaFoldDB" id="I7MGJ5"/>
<sequence>MTDSLNIQNDLKQNQQDQMFFQPMTTCINPLKQQEDNNSSKQVFNILQPCSISKNNIINNNLSYSPNKFRELNCKKTNKQAKRCHTENSVNDENAYKTQIEQDIKENIIYSSNKLRVGLSQSQIESTKVESLNESIYRYNDQSEDQSEALLEKDEEIQMLKAKRMADSIEIQYLKSIIQGVQNNLDSVSIIDQGENFVFYNIPSYFENQEDNQMQENISELYVDSVICRMIEKNCYDLSIQDLYSDIQKIKEDNSKEMFFQEKRIFQLESLIQIEQMHHRTYENEKKNLITKIAEMEIKQENLLSQQKQYQELIQKFKQEMGRLQEKLEFREYELNQLKEKKNVYQAKLKDCQDLNQEFKQRLEYKEKQLDDKDKQLEDLKEQISEPLENINMVFSIVSNYKQTLAQFDEKISELIQKQKTIDKLERQLGEKNEQMMMLVKMSNQMQEKINLLINENTQQAIYIHSINQKLQEQQLENEKLIEAQMQKQLELKQQENDNTPTNDIESTQTHQENQDKTPLIDNQCINNQSEIEDNRDYLIENDTFEDN</sequence>